<dbReference type="Pfam" id="PF11796">
    <property type="entry name" value="DUF3323"/>
    <property type="match status" value="1"/>
</dbReference>
<evidence type="ECO:0000313" key="4">
    <source>
        <dbReference type="Proteomes" id="UP000290106"/>
    </source>
</evidence>
<dbReference type="RefSeq" id="WP_129257041.1">
    <property type="nucleotide sequence ID" value="NZ_SDKC01000001.1"/>
</dbReference>
<feature type="domain" description="Conserved hypothetical protein CHP02679 N terminus" evidence="2">
    <location>
        <begin position="35"/>
        <end position="254"/>
    </location>
</feature>
<evidence type="ECO:0000259" key="1">
    <source>
        <dbReference type="Pfam" id="PF09664"/>
    </source>
</evidence>
<dbReference type="AlphaFoldDB" id="A0A4Q1RFN6"/>
<reference evidence="3 4" key="1">
    <citation type="submission" date="2019-01" db="EMBL/GenBank/DDBJ databases">
        <title>Blautia sp. nov. KGMB01111 isolated human feces.</title>
        <authorList>
            <person name="Park J.-E."/>
            <person name="Kim J.-S."/>
            <person name="Park S.-H."/>
        </authorList>
    </citation>
    <scope>NUCLEOTIDE SEQUENCE [LARGE SCALE GENOMIC DNA]</scope>
    <source>
        <strain evidence="3 4">KGMB01111</strain>
    </source>
</reference>
<organism evidence="3 4">
    <name type="scientific">Blautia faecicola</name>
    <dbReference type="NCBI Taxonomy" id="2509240"/>
    <lineage>
        <taxon>Bacteria</taxon>
        <taxon>Bacillati</taxon>
        <taxon>Bacillota</taxon>
        <taxon>Clostridia</taxon>
        <taxon>Lachnospirales</taxon>
        <taxon>Lachnospiraceae</taxon>
        <taxon>Blautia</taxon>
    </lineage>
</organism>
<protein>
    <submittedName>
        <fullName evidence="3">TIGR02679 family protein</fullName>
    </submittedName>
</protein>
<dbReference type="Proteomes" id="UP000290106">
    <property type="component" value="Unassembled WGS sequence"/>
</dbReference>
<evidence type="ECO:0000313" key="3">
    <source>
        <dbReference type="EMBL" id="RXS74358.1"/>
    </source>
</evidence>
<evidence type="ECO:0000259" key="2">
    <source>
        <dbReference type="Pfam" id="PF11796"/>
    </source>
</evidence>
<dbReference type="OrthoDB" id="1661308at2"/>
<dbReference type="InterPro" id="IPR013495">
    <property type="entry name" value="CHP02679"/>
</dbReference>
<dbReference type="InterPro" id="IPR024465">
    <property type="entry name" value="DUF2399"/>
</dbReference>
<dbReference type="EMBL" id="SDKC01000001">
    <property type="protein sequence ID" value="RXS74358.1"/>
    <property type="molecule type" value="Genomic_DNA"/>
</dbReference>
<name>A0A4Q1RFN6_9FIRM</name>
<sequence length="433" mass="49670">MNSNRECAEYFRNQKVYDRCFQELWKKWRSYGRVAGKITLKETSEQERRAITGIIGKVFYERKIQFSFAEFEAGLQRTRFAPVDMKQVLEEYFGKKLQTSQTEQKEKEKQKNDFLLTILDDFKKKTGENSVAAKWLETVIARKKYGNQVIIKEYRKDPQQAEHLVKNAGNALLKLEELKDMETDSPLAVFAADVSGNPHYFDRGSPGGMLLIHGICYLKNADSPENAHSWRKLLQSVRIIPDNVSSLVHAYGLHLMTKDGLHPAYEAFCERKEPYVITMENMRGILGTQAEEKVYIVENEMVFTYLLSHLCDQSATVLCTSGQPRSVALLLISMILKGKAEIYYSGDIDPDGIRIADKLWKKFGDGIHIWRMSPQDYEKSCSMEKIGDSGISKLENISHRQLKLTAEAVKIKRLAGYQENILQELLRDIKGEA</sequence>
<accession>A0A4Q1RFN6</accession>
<dbReference type="InterPro" id="IPR024466">
    <property type="entry name" value="CHP02679_N"/>
</dbReference>
<feature type="domain" description="DUF2399" evidence="1">
    <location>
        <begin position="289"/>
        <end position="429"/>
    </location>
</feature>
<gene>
    <name evidence="3" type="ORF">ETP43_03385</name>
</gene>
<proteinExistence type="predicted"/>
<dbReference type="NCBIfam" id="TIGR02679">
    <property type="entry name" value="TIGR02679 family protein"/>
    <property type="match status" value="1"/>
</dbReference>
<keyword evidence="4" id="KW-1185">Reference proteome</keyword>
<comment type="caution">
    <text evidence="3">The sequence shown here is derived from an EMBL/GenBank/DDBJ whole genome shotgun (WGS) entry which is preliminary data.</text>
</comment>
<dbReference type="Pfam" id="PF09664">
    <property type="entry name" value="DUF2399"/>
    <property type="match status" value="1"/>
</dbReference>